<protein>
    <submittedName>
        <fullName evidence="5">PaREP1</fullName>
    </submittedName>
</protein>
<keyword evidence="1" id="KW-0808">Transferase</keyword>
<evidence type="ECO:0000259" key="4">
    <source>
        <dbReference type="Pfam" id="PF12804"/>
    </source>
</evidence>
<dbReference type="GO" id="GO:0005524">
    <property type="term" value="F:ATP binding"/>
    <property type="evidence" value="ECO:0007669"/>
    <property type="project" value="UniProtKB-KW"/>
</dbReference>
<organism evidence="5 6">
    <name type="scientific">Pyrobaculum islandicum (strain DSM 4184 / JCM 9189 / GEO3)</name>
    <dbReference type="NCBI Taxonomy" id="384616"/>
    <lineage>
        <taxon>Archaea</taxon>
        <taxon>Thermoproteota</taxon>
        <taxon>Thermoprotei</taxon>
        <taxon>Thermoproteales</taxon>
        <taxon>Thermoproteaceae</taxon>
        <taxon>Pyrobaculum</taxon>
    </lineage>
</organism>
<gene>
    <name evidence="5" type="ordered locus">Pisl_1373</name>
</gene>
<dbReference type="Proteomes" id="UP000002595">
    <property type="component" value="Chromosome"/>
</dbReference>
<dbReference type="Pfam" id="PF12804">
    <property type="entry name" value="NTP_transf_3"/>
    <property type="match status" value="1"/>
</dbReference>
<dbReference type="GeneID" id="4617179"/>
<accession>A1RUA3</accession>
<name>A1RUA3_PYRIL</name>
<dbReference type="Gene3D" id="3.90.550.10">
    <property type="entry name" value="Spore Coat Polysaccharide Biosynthesis Protein SpsA, Chain A"/>
    <property type="match status" value="1"/>
</dbReference>
<keyword evidence="2" id="KW-0547">Nucleotide-binding</keyword>
<reference evidence="5" key="1">
    <citation type="submission" date="2006-12" db="EMBL/GenBank/DDBJ databases">
        <title>Complete sequence of Pyrobaculum islandicum DSM 4184.</title>
        <authorList>
            <person name="Copeland A."/>
            <person name="Lucas S."/>
            <person name="Lapidus A."/>
            <person name="Barry K."/>
            <person name="Detter J.C."/>
            <person name="Glavina del Rio T."/>
            <person name="Dalin E."/>
            <person name="Tice H."/>
            <person name="Pitluck S."/>
            <person name="Meincke L."/>
            <person name="Brettin T."/>
            <person name="Bruce D."/>
            <person name="Han C."/>
            <person name="Tapia R."/>
            <person name="Gilna P."/>
            <person name="Schmutz J."/>
            <person name="Larimer F."/>
            <person name="Land M."/>
            <person name="Hauser L."/>
            <person name="Kyrpides N."/>
            <person name="Mikhailova N."/>
            <person name="Cozen A.E."/>
            <person name="Fitz-Gibbon S.T."/>
            <person name="House C.H."/>
            <person name="Saltikov C."/>
            <person name="Lowe T."/>
            <person name="Richardson P."/>
        </authorList>
    </citation>
    <scope>NUCLEOTIDE SEQUENCE [LARGE SCALE GENOMIC DNA]</scope>
    <source>
        <strain evidence="5">DSM 4184</strain>
    </source>
</reference>
<evidence type="ECO:0000256" key="1">
    <source>
        <dbReference type="ARBA" id="ARBA00022679"/>
    </source>
</evidence>
<dbReference type="KEGG" id="pis:Pisl_1373"/>
<dbReference type="HOGENOM" id="CLU_989079_0_0_2"/>
<evidence type="ECO:0000313" key="5">
    <source>
        <dbReference type="EMBL" id="ABL88535.1"/>
    </source>
</evidence>
<dbReference type="Gene3D" id="3.30.1760.10">
    <property type="entry name" value="Conserved hypothetical protein from pyrococcus furiosus pfu- 392566-001, domain 2"/>
    <property type="match status" value="1"/>
</dbReference>
<dbReference type="SUPFAM" id="SSF110849">
    <property type="entry name" value="ParB/Sulfiredoxin"/>
    <property type="match status" value="1"/>
</dbReference>
<evidence type="ECO:0000256" key="2">
    <source>
        <dbReference type="ARBA" id="ARBA00022741"/>
    </source>
</evidence>
<dbReference type="EMBL" id="CP000504">
    <property type="protein sequence ID" value="ABL88535.1"/>
    <property type="molecule type" value="Genomic_DNA"/>
</dbReference>
<sequence length="278" mass="30655">MRAVIMAGGKGSRLGDPQKCLRPVCGIPLLFRVAGVLHQLADEIYVVTTPSHTELVQAAERWGLKVVYGSGQSYPQDFPIAARLAPAVVAACDIADLEPRHIQLLTAQEVFATAVTPRGYVGLSYLPSADMDRWVEVDVGPLLDVDTPEDLEEAERRCPTAYPLYVDVACLKPHEETLDAAPEPQGEIPPIAVDYRTGVVLDGHHRLKALLKYGSAPVLLFDYRVVEVNIPKEEVVQRALEGRLYPPKTTWHTYRGRHISQIPAAKARPAAKKLRCRT</sequence>
<keyword evidence="6" id="KW-1185">Reference proteome</keyword>
<dbReference type="STRING" id="384616.Pisl_1373"/>
<dbReference type="InterPro" id="IPR036086">
    <property type="entry name" value="ParB/Sulfiredoxin_sf"/>
</dbReference>
<dbReference type="SUPFAM" id="SSF53448">
    <property type="entry name" value="Nucleotide-diphospho-sugar transferases"/>
    <property type="match status" value="1"/>
</dbReference>
<dbReference type="GO" id="GO:0016779">
    <property type="term" value="F:nucleotidyltransferase activity"/>
    <property type="evidence" value="ECO:0007669"/>
    <property type="project" value="TreeGrafter"/>
</dbReference>
<feature type="domain" description="MobA-like NTP transferase" evidence="4">
    <location>
        <begin position="3"/>
        <end position="108"/>
    </location>
</feature>
<keyword evidence="3" id="KW-0067">ATP-binding</keyword>
<dbReference type="InterPro" id="IPR025877">
    <property type="entry name" value="MobA-like_NTP_Trfase"/>
</dbReference>
<dbReference type="eggNOG" id="arCOG01871">
    <property type="taxonomic scope" value="Archaea"/>
</dbReference>
<dbReference type="PANTHER" id="PTHR19136">
    <property type="entry name" value="MOLYBDENUM COFACTOR GUANYLYLTRANSFERASE"/>
    <property type="match status" value="1"/>
</dbReference>
<dbReference type="InterPro" id="IPR023098">
    <property type="entry name" value="SerK/SbnI_C"/>
</dbReference>
<dbReference type="InterPro" id="IPR029044">
    <property type="entry name" value="Nucleotide-diphossugar_trans"/>
</dbReference>
<dbReference type="RefSeq" id="WP_011763110.1">
    <property type="nucleotide sequence ID" value="NC_008701.1"/>
</dbReference>
<evidence type="ECO:0000256" key="3">
    <source>
        <dbReference type="ARBA" id="ARBA00022840"/>
    </source>
</evidence>
<evidence type="ECO:0000313" key="6">
    <source>
        <dbReference type="Proteomes" id="UP000002595"/>
    </source>
</evidence>
<dbReference type="AlphaFoldDB" id="A1RUA3"/>
<dbReference type="PANTHER" id="PTHR19136:SF86">
    <property type="entry name" value="ADENOSYLCOBINAMIDE-PHOSPHATE GUANYLYLTRANSFERASE"/>
    <property type="match status" value="1"/>
</dbReference>
<proteinExistence type="predicted"/>